<reference evidence="8" key="1">
    <citation type="submission" date="2018-05" db="EMBL/GenBank/DDBJ databases">
        <authorList>
            <person name="Lanie J.A."/>
            <person name="Ng W.-L."/>
            <person name="Kazmierczak K.M."/>
            <person name="Andrzejewski T.M."/>
            <person name="Davidsen T.M."/>
            <person name="Wayne K.J."/>
            <person name="Tettelin H."/>
            <person name="Glass J.I."/>
            <person name="Rusch D."/>
            <person name="Podicherti R."/>
            <person name="Tsui H.-C.T."/>
            <person name="Winkler M.E."/>
        </authorList>
    </citation>
    <scope>NUCLEOTIDE SEQUENCE</scope>
</reference>
<dbReference type="Gene3D" id="3.40.50.1260">
    <property type="entry name" value="Phosphoglycerate kinase, N-terminal domain"/>
    <property type="match status" value="2"/>
</dbReference>
<dbReference type="AlphaFoldDB" id="A0A382THQ5"/>
<evidence type="ECO:0000256" key="6">
    <source>
        <dbReference type="ARBA" id="ARBA00022840"/>
    </source>
</evidence>
<evidence type="ECO:0000256" key="7">
    <source>
        <dbReference type="ARBA" id="ARBA00023152"/>
    </source>
</evidence>
<dbReference type="SUPFAM" id="SSF53748">
    <property type="entry name" value="Phosphoglycerate kinase"/>
    <property type="match status" value="1"/>
</dbReference>
<sequence length="203" mass="22449">MIRTVKAFDLKDQRILMRVDFNVPFDNGCIVDELRIHATLPTIRYCLDAGASVVLMSHFGRPGGKENSEHSLIPIGEALAGMLEMPIKFSDDCISQDAIDTSIGLKPGEIHLLQNLRFHPGEVLNNPEYSETLSRHGRVFINDAFATIHRAHASNVGVAKSFKNRGIGFLIEKEINQLERIIKKPKSPLVVILGGAKIGSKLK</sequence>
<keyword evidence="4" id="KW-0547">Nucleotide-binding</keyword>
<evidence type="ECO:0000256" key="1">
    <source>
        <dbReference type="ARBA" id="ARBA00000642"/>
    </source>
</evidence>
<keyword evidence="5" id="KW-0418">Kinase</keyword>
<dbReference type="PANTHER" id="PTHR11406:SF23">
    <property type="entry name" value="PHOSPHOGLYCERATE KINASE 1, CHLOROPLASTIC-RELATED"/>
    <property type="match status" value="1"/>
</dbReference>
<dbReference type="InterPro" id="IPR015824">
    <property type="entry name" value="Phosphoglycerate_kinase_N"/>
</dbReference>
<evidence type="ECO:0000256" key="2">
    <source>
        <dbReference type="ARBA" id="ARBA00013061"/>
    </source>
</evidence>
<dbReference type="PANTHER" id="PTHR11406">
    <property type="entry name" value="PHOSPHOGLYCERATE KINASE"/>
    <property type="match status" value="1"/>
</dbReference>
<accession>A0A382THQ5</accession>
<dbReference type="PRINTS" id="PR00477">
    <property type="entry name" value="PHGLYCKINASE"/>
</dbReference>
<dbReference type="InterPro" id="IPR036043">
    <property type="entry name" value="Phosphoglycerate_kinase_sf"/>
</dbReference>
<comment type="catalytic activity">
    <reaction evidence="1">
        <text>(2R)-3-phosphoglycerate + ATP = (2R)-3-phospho-glyceroyl phosphate + ADP</text>
        <dbReference type="Rhea" id="RHEA:14801"/>
        <dbReference type="ChEBI" id="CHEBI:30616"/>
        <dbReference type="ChEBI" id="CHEBI:57604"/>
        <dbReference type="ChEBI" id="CHEBI:58272"/>
        <dbReference type="ChEBI" id="CHEBI:456216"/>
        <dbReference type="EC" id="2.7.2.3"/>
    </reaction>
</comment>
<dbReference type="EMBL" id="UINC01136681">
    <property type="protein sequence ID" value="SVD21586.1"/>
    <property type="molecule type" value="Genomic_DNA"/>
</dbReference>
<proteinExistence type="predicted"/>
<dbReference type="InterPro" id="IPR001576">
    <property type="entry name" value="Phosphoglycerate_kinase"/>
</dbReference>
<dbReference type="GO" id="GO:0005524">
    <property type="term" value="F:ATP binding"/>
    <property type="evidence" value="ECO:0007669"/>
    <property type="project" value="UniProtKB-KW"/>
</dbReference>
<name>A0A382THQ5_9ZZZZ</name>
<dbReference type="GO" id="GO:0006096">
    <property type="term" value="P:glycolytic process"/>
    <property type="evidence" value="ECO:0007669"/>
    <property type="project" value="UniProtKB-KW"/>
</dbReference>
<gene>
    <name evidence="8" type="ORF">METZ01_LOCUS374440</name>
</gene>
<protein>
    <recommendedName>
        <fullName evidence="2">phosphoglycerate kinase</fullName>
        <ecNumber evidence="2">2.7.2.3</ecNumber>
    </recommendedName>
</protein>
<feature type="non-terminal residue" evidence="8">
    <location>
        <position position="203"/>
    </location>
</feature>
<keyword evidence="6" id="KW-0067">ATP-binding</keyword>
<organism evidence="8">
    <name type="scientific">marine metagenome</name>
    <dbReference type="NCBI Taxonomy" id="408172"/>
    <lineage>
        <taxon>unclassified sequences</taxon>
        <taxon>metagenomes</taxon>
        <taxon>ecological metagenomes</taxon>
    </lineage>
</organism>
<keyword evidence="3" id="KW-0808">Transferase</keyword>
<dbReference type="GO" id="GO:0004618">
    <property type="term" value="F:phosphoglycerate kinase activity"/>
    <property type="evidence" value="ECO:0007669"/>
    <property type="project" value="UniProtKB-EC"/>
</dbReference>
<dbReference type="EC" id="2.7.2.3" evidence="2"/>
<dbReference type="GO" id="GO:0005829">
    <property type="term" value="C:cytosol"/>
    <property type="evidence" value="ECO:0007669"/>
    <property type="project" value="TreeGrafter"/>
</dbReference>
<dbReference type="Pfam" id="PF00162">
    <property type="entry name" value="PGK"/>
    <property type="match status" value="1"/>
</dbReference>
<evidence type="ECO:0000256" key="3">
    <source>
        <dbReference type="ARBA" id="ARBA00022679"/>
    </source>
</evidence>
<dbReference type="GO" id="GO:0043531">
    <property type="term" value="F:ADP binding"/>
    <property type="evidence" value="ECO:0007669"/>
    <property type="project" value="TreeGrafter"/>
</dbReference>
<evidence type="ECO:0000256" key="5">
    <source>
        <dbReference type="ARBA" id="ARBA00022777"/>
    </source>
</evidence>
<dbReference type="GO" id="GO:0006094">
    <property type="term" value="P:gluconeogenesis"/>
    <property type="evidence" value="ECO:0007669"/>
    <property type="project" value="TreeGrafter"/>
</dbReference>
<evidence type="ECO:0000256" key="4">
    <source>
        <dbReference type="ARBA" id="ARBA00022741"/>
    </source>
</evidence>
<keyword evidence="7" id="KW-0324">Glycolysis</keyword>
<evidence type="ECO:0000313" key="8">
    <source>
        <dbReference type="EMBL" id="SVD21586.1"/>
    </source>
</evidence>
<dbReference type="FunFam" id="3.40.50.1260:FF:000005">
    <property type="entry name" value="Phosphoglycerate kinase"/>
    <property type="match status" value="1"/>
</dbReference>